<feature type="domain" description="Flagellar motor switch protein FliN-like C-terminal" evidence="2">
    <location>
        <begin position="227"/>
        <end position="293"/>
    </location>
</feature>
<dbReference type="KEGG" id="gce:KYE46_08950"/>
<dbReference type="Pfam" id="PF01052">
    <property type="entry name" value="FliMN_C"/>
    <property type="match status" value="1"/>
</dbReference>
<keyword evidence="4" id="KW-1185">Reference proteome</keyword>
<name>A0A8F6TUH8_9RHOB</name>
<dbReference type="AlphaFoldDB" id="A0A8F6TUH8"/>
<evidence type="ECO:0000313" key="3">
    <source>
        <dbReference type="EMBL" id="QXT38088.1"/>
    </source>
</evidence>
<sequence length="383" mass="39513">MPDSDTPSVISRIIAAHRGRGTGKSDLIPALQSGLTRAIRRAALPYGTLTPSVAEVSVTPDATLSESVPGLPEHGLLAAIEDEDGRRGLFALDHPLVDSLIEVQATGHVEEAEQPPRAITRIDEALCRDFVELVLGAFALETARQPDRDWPDRMSYGSSITDRAQLNLLMPERGYHLLQVPVTMGGHKTGTLAVLLPSDPAIARKHASAAPQDAAAEDWSERMLDVLGAAPMALDAVLLRVVMPLGKVEALVEGDLIPFEHADLGAVSLEDEGGHVFARGGLGQLSGRRAVRLGGAKAASAPEPPPADNASSDPLSAPPPTAALAPVAAPEATAPMAMAAMSEIATNPAGLGVGEGGYDPNASLSGLGATTSVGSFDPNAPVS</sequence>
<keyword evidence="3" id="KW-0282">Flagellum</keyword>
<feature type="region of interest" description="Disordered" evidence="1">
    <location>
        <begin position="293"/>
        <end position="323"/>
    </location>
</feature>
<protein>
    <submittedName>
        <fullName evidence="3">FliM/FliN family flagellar motor switch protein</fullName>
    </submittedName>
</protein>
<gene>
    <name evidence="3" type="ORF">KYE46_08950</name>
</gene>
<feature type="compositionally biased region" description="Polar residues" evidence="1">
    <location>
        <begin position="362"/>
        <end position="374"/>
    </location>
</feature>
<dbReference type="RefSeq" id="WP_219000285.1">
    <property type="nucleotide sequence ID" value="NZ_CP079194.1"/>
</dbReference>
<dbReference type="EMBL" id="CP079194">
    <property type="protein sequence ID" value="QXT38088.1"/>
    <property type="molecule type" value="Genomic_DNA"/>
</dbReference>
<proteinExistence type="predicted"/>
<keyword evidence="3" id="KW-0969">Cilium</keyword>
<reference evidence="3 4" key="1">
    <citation type="submission" date="2021-07" db="EMBL/GenBank/DDBJ databases">
        <title>A novel Jannaschia species isolated from marine dinoflagellate Ceratoperidinium margalefii.</title>
        <authorList>
            <person name="Jiang Y."/>
            <person name="Li Z."/>
        </authorList>
    </citation>
    <scope>NUCLEOTIDE SEQUENCE [LARGE SCALE GENOMIC DNA]</scope>
    <source>
        <strain evidence="3 4">J12C1-MA-4</strain>
    </source>
</reference>
<evidence type="ECO:0000259" key="2">
    <source>
        <dbReference type="Pfam" id="PF01052"/>
    </source>
</evidence>
<keyword evidence="3" id="KW-0966">Cell projection</keyword>
<dbReference type="Proteomes" id="UP000825009">
    <property type="component" value="Chromosome"/>
</dbReference>
<feature type="region of interest" description="Disordered" evidence="1">
    <location>
        <begin position="348"/>
        <end position="383"/>
    </location>
</feature>
<accession>A0A8F6TUH8</accession>
<evidence type="ECO:0000256" key="1">
    <source>
        <dbReference type="SAM" id="MobiDB-lite"/>
    </source>
</evidence>
<organism evidence="3 4">
    <name type="scientific">Gymnodinialimonas ceratoperidinii</name>
    <dbReference type="NCBI Taxonomy" id="2856823"/>
    <lineage>
        <taxon>Bacteria</taxon>
        <taxon>Pseudomonadati</taxon>
        <taxon>Pseudomonadota</taxon>
        <taxon>Alphaproteobacteria</taxon>
        <taxon>Rhodobacterales</taxon>
        <taxon>Paracoccaceae</taxon>
        <taxon>Gymnodinialimonas</taxon>
    </lineage>
</organism>
<evidence type="ECO:0000313" key="4">
    <source>
        <dbReference type="Proteomes" id="UP000825009"/>
    </source>
</evidence>
<dbReference type="InterPro" id="IPR001543">
    <property type="entry name" value="FliN-like_C"/>
</dbReference>